<dbReference type="NCBIfam" id="NF002231">
    <property type="entry name" value="PRK01130.1"/>
    <property type="match status" value="1"/>
</dbReference>
<evidence type="ECO:0000313" key="8">
    <source>
        <dbReference type="Proteomes" id="UP000265341"/>
    </source>
</evidence>
<dbReference type="Pfam" id="PF04131">
    <property type="entry name" value="NanE"/>
    <property type="match status" value="1"/>
</dbReference>
<comment type="catalytic activity">
    <reaction evidence="1 6">
        <text>an N-acyl-D-glucosamine 6-phosphate = an N-acyl-D-mannosamine 6-phosphate</text>
        <dbReference type="Rhea" id="RHEA:23932"/>
        <dbReference type="ChEBI" id="CHEBI:57599"/>
        <dbReference type="ChEBI" id="CHEBI:57666"/>
        <dbReference type="EC" id="5.1.3.9"/>
    </reaction>
</comment>
<evidence type="ECO:0000256" key="1">
    <source>
        <dbReference type="ARBA" id="ARBA00000056"/>
    </source>
</evidence>
<dbReference type="HAMAP" id="MF_01235">
    <property type="entry name" value="ManNAc6P_epimer"/>
    <property type="match status" value="1"/>
</dbReference>
<dbReference type="OrthoDB" id="9781704at2"/>
<keyword evidence="4 6" id="KW-0413">Isomerase</keyword>
<dbReference type="Proteomes" id="UP000265341">
    <property type="component" value="Unassembled WGS sequence"/>
</dbReference>
<evidence type="ECO:0000256" key="2">
    <source>
        <dbReference type="ARBA" id="ARBA00002147"/>
    </source>
</evidence>
<dbReference type="EMBL" id="QWLA01000046">
    <property type="protein sequence ID" value="RIH85181.1"/>
    <property type="molecule type" value="Genomic_DNA"/>
</dbReference>
<dbReference type="AlphaFoldDB" id="A0A399ESK6"/>
<dbReference type="InterPro" id="IPR013785">
    <property type="entry name" value="Aldolase_TIM"/>
</dbReference>
<evidence type="ECO:0000256" key="6">
    <source>
        <dbReference type="HAMAP-Rule" id="MF_01235"/>
    </source>
</evidence>
<gene>
    <name evidence="7" type="primary">nanE2</name>
    <name evidence="6" type="synonym">nanE</name>
    <name evidence="7" type="ORF">Mrose_02340</name>
</gene>
<keyword evidence="8" id="KW-1185">Reference proteome</keyword>
<dbReference type="GO" id="GO:0019262">
    <property type="term" value="P:N-acetylneuraminate catabolic process"/>
    <property type="evidence" value="ECO:0007669"/>
    <property type="project" value="UniProtKB-UniRule"/>
</dbReference>
<dbReference type="InterPro" id="IPR007260">
    <property type="entry name" value="NanE"/>
</dbReference>
<dbReference type="PANTHER" id="PTHR36204:SF1">
    <property type="entry name" value="N-ACETYLMANNOSAMINE-6-PHOSPHATE 2-EPIMERASE-RELATED"/>
    <property type="match status" value="1"/>
</dbReference>
<dbReference type="GO" id="GO:0005975">
    <property type="term" value="P:carbohydrate metabolic process"/>
    <property type="evidence" value="ECO:0007669"/>
    <property type="project" value="UniProtKB-UniRule"/>
</dbReference>
<dbReference type="GO" id="GO:0006053">
    <property type="term" value="P:N-acetylmannosamine catabolic process"/>
    <property type="evidence" value="ECO:0007669"/>
    <property type="project" value="TreeGrafter"/>
</dbReference>
<evidence type="ECO:0000256" key="3">
    <source>
        <dbReference type="ARBA" id="ARBA00005081"/>
    </source>
</evidence>
<accession>A0A399ESK6</accession>
<dbReference type="GO" id="GO:0047465">
    <property type="term" value="F:N-acylglucosamine-6-phosphate 2-epimerase activity"/>
    <property type="evidence" value="ECO:0007669"/>
    <property type="project" value="UniProtKB-EC"/>
</dbReference>
<comment type="function">
    <text evidence="2 6">Converts N-acetylmannosamine-6-phosphate (ManNAc-6-P) to N-acetylglucosamine-6-phosphate (GlcNAc-6-P).</text>
</comment>
<evidence type="ECO:0000256" key="5">
    <source>
        <dbReference type="ARBA" id="ARBA00023277"/>
    </source>
</evidence>
<evidence type="ECO:0000313" key="7">
    <source>
        <dbReference type="EMBL" id="RIH85181.1"/>
    </source>
</evidence>
<sequence length="231" mass="24033">MPRDTSGIPQRLQGGLIASCQPVRGGPLDHPHLVAALAQATEAGGAVALRIESLADLEATRAVTRLPIIGLVKKEVPSSPVYITPDLADVEALARRGAEIIAFDATQRPRPVAVAELIEAIHAQSCLAMADVSTLEEGLEAHRLGADFVGSTLSGYTDYSPRLPGPDLELVRQLAARGVRTIAEGRIATPQEARAALEAGAFAVAVGTALTRIELLTKAFVDALAEGKVAG</sequence>
<reference evidence="7 8" key="1">
    <citation type="submission" date="2018-08" db="EMBL/GenBank/DDBJ databases">
        <title>Meiothermus roseus NBRC 110900 genome sequencing project.</title>
        <authorList>
            <person name="Da Costa M.S."/>
            <person name="Albuquerque L."/>
            <person name="Raposo P."/>
            <person name="Froufe H.J.C."/>
            <person name="Barroso C.S."/>
            <person name="Egas C."/>
        </authorList>
    </citation>
    <scope>NUCLEOTIDE SEQUENCE [LARGE SCALE GENOMIC DNA]</scope>
    <source>
        <strain evidence="7 8">NBRC 110900</strain>
    </source>
</reference>
<dbReference type="PANTHER" id="PTHR36204">
    <property type="entry name" value="N-ACETYLMANNOSAMINE-6-PHOSPHATE 2-EPIMERASE-RELATED"/>
    <property type="match status" value="1"/>
</dbReference>
<dbReference type="CDD" id="cd04729">
    <property type="entry name" value="NanE"/>
    <property type="match status" value="1"/>
</dbReference>
<comment type="pathway">
    <text evidence="3 6">Amino-sugar metabolism; N-acetylneuraminate degradation; D-fructose 6-phosphate from N-acetylneuraminate: step 3/5.</text>
</comment>
<comment type="similarity">
    <text evidence="6">Belongs to the NanE family.</text>
</comment>
<dbReference type="RefSeq" id="WP_119278484.1">
    <property type="nucleotide sequence ID" value="NZ_QWLA01000046.1"/>
</dbReference>
<dbReference type="FunFam" id="3.20.20.70:FF:000035">
    <property type="entry name" value="Putative N-acetylmannosamine-6-phosphate 2-epimerase"/>
    <property type="match status" value="1"/>
</dbReference>
<dbReference type="GO" id="GO:0005829">
    <property type="term" value="C:cytosol"/>
    <property type="evidence" value="ECO:0007669"/>
    <property type="project" value="TreeGrafter"/>
</dbReference>
<keyword evidence="5 6" id="KW-0119">Carbohydrate metabolism</keyword>
<dbReference type="EC" id="5.1.3.9" evidence="6"/>
<dbReference type="SUPFAM" id="SSF51366">
    <property type="entry name" value="Ribulose-phoshate binding barrel"/>
    <property type="match status" value="1"/>
</dbReference>
<dbReference type="UniPathway" id="UPA00629">
    <property type="reaction ID" value="UER00682"/>
</dbReference>
<name>A0A399ESK6_9DEIN</name>
<evidence type="ECO:0000256" key="4">
    <source>
        <dbReference type="ARBA" id="ARBA00023235"/>
    </source>
</evidence>
<organism evidence="7 8">
    <name type="scientific">Calidithermus roseus</name>
    <dbReference type="NCBI Taxonomy" id="1644118"/>
    <lineage>
        <taxon>Bacteria</taxon>
        <taxon>Thermotogati</taxon>
        <taxon>Deinococcota</taxon>
        <taxon>Deinococci</taxon>
        <taxon>Thermales</taxon>
        <taxon>Thermaceae</taxon>
        <taxon>Calidithermus</taxon>
    </lineage>
</organism>
<proteinExistence type="inferred from homology"/>
<protein>
    <recommendedName>
        <fullName evidence="6">Putative N-acetylmannosamine-6-phosphate 2-epimerase</fullName>
        <ecNumber evidence="6">5.1.3.9</ecNumber>
    </recommendedName>
    <alternativeName>
        <fullName evidence="6">ManNAc-6-P epimerase</fullName>
    </alternativeName>
</protein>
<dbReference type="InterPro" id="IPR011060">
    <property type="entry name" value="RibuloseP-bd_barrel"/>
</dbReference>
<dbReference type="Gene3D" id="3.20.20.70">
    <property type="entry name" value="Aldolase class I"/>
    <property type="match status" value="1"/>
</dbReference>
<comment type="caution">
    <text evidence="7">The sequence shown here is derived from an EMBL/GenBank/DDBJ whole genome shotgun (WGS) entry which is preliminary data.</text>
</comment>